<dbReference type="EMBL" id="LR796304">
    <property type="protein sequence ID" value="CAB4135829.1"/>
    <property type="molecule type" value="Genomic_DNA"/>
</dbReference>
<evidence type="ECO:0000313" key="1">
    <source>
        <dbReference type="EMBL" id="CAB4135829.1"/>
    </source>
</evidence>
<reference evidence="1" key="1">
    <citation type="submission" date="2020-04" db="EMBL/GenBank/DDBJ databases">
        <authorList>
            <person name="Chiriac C."/>
            <person name="Salcher M."/>
            <person name="Ghai R."/>
            <person name="Kavagutti S V."/>
        </authorList>
    </citation>
    <scope>NUCLEOTIDE SEQUENCE</scope>
</reference>
<name>A0A6J5LVS5_9CAUD</name>
<protein>
    <submittedName>
        <fullName evidence="1">Uncharacterized protein</fullName>
    </submittedName>
</protein>
<accession>A0A6J5LVS5</accession>
<proteinExistence type="predicted"/>
<sequence>MANYKIDEILTEIKTRGIIEGKHPADIAKQLNQKPDTIRYIIKQIKKSHCNGATAEYAKYSQFEYKEAFCENDLVSIVFKNN</sequence>
<gene>
    <name evidence="1" type="ORF">UFOVP286_77</name>
</gene>
<organism evidence="1">
    <name type="scientific">uncultured Caudovirales phage</name>
    <dbReference type="NCBI Taxonomy" id="2100421"/>
    <lineage>
        <taxon>Viruses</taxon>
        <taxon>Duplodnaviria</taxon>
        <taxon>Heunggongvirae</taxon>
        <taxon>Uroviricota</taxon>
        <taxon>Caudoviricetes</taxon>
        <taxon>Peduoviridae</taxon>
        <taxon>Maltschvirus</taxon>
        <taxon>Maltschvirus maltsch</taxon>
    </lineage>
</organism>